<keyword evidence="2" id="KW-1185">Reference proteome</keyword>
<organism evidence="1 2">
    <name type="scientific">Olleya namhaensis</name>
    <dbReference type="NCBI Taxonomy" id="1144750"/>
    <lineage>
        <taxon>Bacteria</taxon>
        <taxon>Pseudomonadati</taxon>
        <taxon>Bacteroidota</taxon>
        <taxon>Flavobacteriia</taxon>
        <taxon>Flavobacteriales</taxon>
        <taxon>Flavobacteriaceae</taxon>
    </lineage>
</organism>
<dbReference type="RefSeq" id="WP_177183544.1">
    <property type="nucleotide sequence ID" value="NZ_FORM01000009.1"/>
</dbReference>
<reference evidence="2" key="1">
    <citation type="submission" date="2016-10" db="EMBL/GenBank/DDBJ databases">
        <authorList>
            <person name="Varghese N."/>
            <person name="Submissions S."/>
        </authorList>
    </citation>
    <scope>NUCLEOTIDE SEQUENCE [LARGE SCALE GENOMIC DNA]</scope>
    <source>
        <strain evidence="2">DSM 28881</strain>
    </source>
</reference>
<evidence type="ECO:0008006" key="3">
    <source>
        <dbReference type="Google" id="ProtNLM"/>
    </source>
</evidence>
<evidence type="ECO:0000313" key="2">
    <source>
        <dbReference type="Proteomes" id="UP000199559"/>
    </source>
</evidence>
<gene>
    <name evidence="1" type="ORF">SAMN05443431_10984</name>
</gene>
<accession>A0A1I3S871</accession>
<dbReference type="STRING" id="1144750.SAMN05443431_10984"/>
<dbReference type="EMBL" id="FORM01000009">
    <property type="protein sequence ID" value="SFJ54895.1"/>
    <property type="molecule type" value="Genomic_DNA"/>
</dbReference>
<sequence>MKKAPYAFAVLFCLAITLSGCREETTGEKVEDAVESVKDDVEDAVD</sequence>
<dbReference type="PROSITE" id="PS51257">
    <property type="entry name" value="PROKAR_LIPOPROTEIN"/>
    <property type="match status" value="1"/>
</dbReference>
<dbReference type="Proteomes" id="UP000199559">
    <property type="component" value="Unassembled WGS sequence"/>
</dbReference>
<protein>
    <recommendedName>
        <fullName evidence="3">Entericidin EcnA/B family protein</fullName>
    </recommendedName>
</protein>
<evidence type="ECO:0000313" key="1">
    <source>
        <dbReference type="EMBL" id="SFJ54895.1"/>
    </source>
</evidence>
<proteinExistence type="predicted"/>
<dbReference type="AlphaFoldDB" id="A0A1I3S871"/>
<name>A0A1I3S871_9FLAO</name>